<name>A0A3S5C9N2_9PLAT</name>
<dbReference type="Proteomes" id="UP000784294">
    <property type="component" value="Unassembled WGS sequence"/>
</dbReference>
<proteinExistence type="predicted"/>
<dbReference type="EMBL" id="CAAALY010298173">
    <property type="protein sequence ID" value="VEL44410.1"/>
    <property type="molecule type" value="Genomic_DNA"/>
</dbReference>
<gene>
    <name evidence="1" type="ORF">PXEA_LOCUS37850</name>
</gene>
<comment type="caution">
    <text evidence="1">The sequence shown here is derived from an EMBL/GenBank/DDBJ whole genome shotgun (WGS) entry which is preliminary data.</text>
</comment>
<protein>
    <submittedName>
        <fullName evidence="1">Uncharacterized protein</fullName>
    </submittedName>
</protein>
<organism evidence="1 2">
    <name type="scientific">Protopolystoma xenopodis</name>
    <dbReference type="NCBI Taxonomy" id="117903"/>
    <lineage>
        <taxon>Eukaryota</taxon>
        <taxon>Metazoa</taxon>
        <taxon>Spiralia</taxon>
        <taxon>Lophotrochozoa</taxon>
        <taxon>Platyhelminthes</taxon>
        <taxon>Monogenea</taxon>
        <taxon>Polyopisthocotylea</taxon>
        <taxon>Polystomatidea</taxon>
        <taxon>Polystomatidae</taxon>
        <taxon>Protopolystoma</taxon>
    </lineage>
</organism>
<accession>A0A3S5C9N2</accession>
<keyword evidence="2" id="KW-1185">Reference proteome</keyword>
<dbReference type="AlphaFoldDB" id="A0A3S5C9N2"/>
<reference evidence="1" key="1">
    <citation type="submission" date="2018-11" db="EMBL/GenBank/DDBJ databases">
        <authorList>
            <consortium name="Pathogen Informatics"/>
        </authorList>
    </citation>
    <scope>NUCLEOTIDE SEQUENCE</scope>
</reference>
<evidence type="ECO:0000313" key="1">
    <source>
        <dbReference type="EMBL" id="VEL44410.1"/>
    </source>
</evidence>
<evidence type="ECO:0000313" key="2">
    <source>
        <dbReference type="Proteomes" id="UP000784294"/>
    </source>
</evidence>
<sequence length="60" mass="6365">MGRPQERFREGSQISLAEGVSLFPPAPRYGTAPSDWASKVAPWCDVAGAKTEGASCGVQR</sequence>